<dbReference type="InterPro" id="IPR001841">
    <property type="entry name" value="Znf_RING"/>
</dbReference>
<dbReference type="PROSITE" id="PS50089">
    <property type="entry name" value="ZF_RING_2"/>
    <property type="match status" value="1"/>
</dbReference>
<evidence type="ECO:0000256" key="2">
    <source>
        <dbReference type="ARBA" id="ARBA00022723"/>
    </source>
</evidence>
<protein>
    <recommendedName>
        <fullName evidence="8">RING-type domain-containing protein</fullName>
    </recommendedName>
</protein>
<dbReference type="Gene3D" id="3.30.40.10">
    <property type="entry name" value="Zinc/RING finger domain, C3HC4 (zinc finger)"/>
    <property type="match status" value="1"/>
</dbReference>
<dbReference type="PANTHER" id="PTHR10044:SF139">
    <property type="entry name" value="DEATH-ASSOCIATED INHIBITOR OF APOPTOSIS 2"/>
    <property type="match status" value="1"/>
</dbReference>
<dbReference type="GO" id="GO:0005634">
    <property type="term" value="C:nucleus"/>
    <property type="evidence" value="ECO:0007669"/>
    <property type="project" value="TreeGrafter"/>
</dbReference>
<evidence type="ECO:0000256" key="1">
    <source>
        <dbReference type="ARBA" id="ARBA00006672"/>
    </source>
</evidence>
<keyword evidence="10" id="KW-1185">Reference proteome</keyword>
<keyword evidence="3 5" id="KW-0863">Zinc-finger</keyword>
<evidence type="ECO:0000256" key="6">
    <source>
        <dbReference type="SAM" id="MobiDB-lite"/>
    </source>
</evidence>
<keyword evidence="7" id="KW-0812">Transmembrane</keyword>
<proteinExistence type="inferred from homology"/>
<feature type="transmembrane region" description="Helical" evidence="7">
    <location>
        <begin position="12"/>
        <end position="30"/>
    </location>
</feature>
<keyword evidence="2" id="KW-0479">Metal-binding</keyword>
<dbReference type="InterPro" id="IPR001370">
    <property type="entry name" value="BIR_rpt"/>
</dbReference>
<organism evidence="9 10">
    <name type="scientific">Lymnaea stagnalis</name>
    <name type="common">Great pond snail</name>
    <name type="synonym">Helix stagnalis</name>
    <dbReference type="NCBI Taxonomy" id="6523"/>
    <lineage>
        <taxon>Eukaryota</taxon>
        <taxon>Metazoa</taxon>
        <taxon>Spiralia</taxon>
        <taxon>Lophotrochozoa</taxon>
        <taxon>Mollusca</taxon>
        <taxon>Gastropoda</taxon>
        <taxon>Heterobranchia</taxon>
        <taxon>Euthyneura</taxon>
        <taxon>Panpulmonata</taxon>
        <taxon>Hygrophila</taxon>
        <taxon>Lymnaeoidea</taxon>
        <taxon>Lymnaeidae</taxon>
        <taxon>Lymnaea</taxon>
    </lineage>
</organism>
<evidence type="ECO:0000256" key="7">
    <source>
        <dbReference type="SAM" id="Phobius"/>
    </source>
</evidence>
<dbReference type="PANTHER" id="PTHR10044">
    <property type="entry name" value="INHIBITOR OF APOPTOSIS"/>
    <property type="match status" value="1"/>
</dbReference>
<dbReference type="Proteomes" id="UP001497497">
    <property type="component" value="Unassembled WGS sequence"/>
</dbReference>
<comment type="caution">
    <text evidence="9">The sequence shown here is derived from an EMBL/GenBank/DDBJ whole genome shotgun (WGS) entry which is preliminary data.</text>
</comment>
<dbReference type="FunFam" id="1.10.1170.10:FF:000002">
    <property type="entry name" value="Baculoviral IAP repeat containing 7"/>
    <property type="match status" value="1"/>
</dbReference>
<dbReference type="SUPFAM" id="SSF57924">
    <property type="entry name" value="Inhibitor of apoptosis (IAP) repeat"/>
    <property type="match status" value="2"/>
</dbReference>
<feature type="compositionally biased region" description="Low complexity" evidence="6">
    <location>
        <begin position="565"/>
        <end position="576"/>
    </location>
</feature>
<dbReference type="InterPro" id="IPR013083">
    <property type="entry name" value="Znf_RING/FYVE/PHD"/>
</dbReference>
<dbReference type="GO" id="GO:0008270">
    <property type="term" value="F:zinc ion binding"/>
    <property type="evidence" value="ECO:0007669"/>
    <property type="project" value="UniProtKB-KW"/>
</dbReference>
<feature type="region of interest" description="Disordered" evidence="6">
    <location>
        <begin position="549"/>
        <end position="577"/>
    </location>
</feature>
<comment type="similarity">
    <text evidence="1">Belongs to the IAP family.</text>
</comment>
<dbReference type="AlphaFoldDB" id="A0AAV2HS81"/>
<sequence>MGGNQCYKHALFFATILSFSVLIFFINNDLKTTSNVSTLILRNILHVGKQLNFLVWTLPCIFINVSVLLPWGHSHSVKELRTKSRGRDIRTELRGKKSVSKEYRENLKNDRKPMVFKERKYNRHVFGLNDPRKSNVEETFGTPITNKRMTDECQYTKYYYHNTNMAGKVSVGDLSFKNFGLSSGTSKFGLSSGTSKFGVSSWISKFGVSSWISKFGVSSWISKFGLSSWISKFGLSSGTSKFGVSSWISKFVVAKTIGEIKLAHCFASLVLFITLLSLNTIGCWNITITTTSGPVGFKKLLTVSVSSLFHRSSNGLYTLFTLLISRNVNSNSHNTIPVPKEIPVIAKHWKLRKINGKNNYEWLHSPNRPIYEHLNNVIAYPVSQFYRLASFRPLAYTEMPHSMFFINLSSAGFHYPGTGTSVVCSGCRNVVDLALVKSDPSELKYHKEGCSFATSRGELRMYTESNNQTPRIASHEVQNEAVESTSNDARVGEVSTGGHVNGDTDDGIDMMPPDMSAQPLVIVSQHDNELQNERVGETFRHVTDLIESPHPGQLAQSDDMGCEPSQSSSPISSAESVCTPTSISALPGRGGLYTNNSEIHITDAETPYCDMEAFKPENPTFLDNQVQRNRSTVRCEKNPGHLSSFPLSLLRLDHLPSKLRYKLVTEFLGECVKLTVQITVSKKSSKRPSGDNTNLAEVKPFRSGTGSVLRHPYEIGISESNPEHADPSGTITRLRHPEFKAKNLKRIFIETSRNLIFNNEDAKNSTVQFLFDTTKSLHGAHVTGKSVIHSTQLGDCKSVLVCEVPEEIVAMLNRRRDAAFKLAERLPESVKEAMTQHVFIISYPHGGEPEISHGDSTLIKYIIDIADRGGRLIGVLEKINGWHPEQVDLEKTRKTLLYTAVTCDGALGAPVITFQRKTSSDPSSSQSHFKLDIWTHYGFDRVHELNVSMMKGCTRSDFPPHGIPLPSTASVRTASQTSMASTTTDQQTPCLPGVSAPLSTVLTTPAYPVYSNTQKRLESFTNWPSNHVHTPAHLASAGFFYAGYADCVRCFQCGLGLKSWKPGDDVIEEHERHRPSCPFLRTQINSGLTAWHPVSTTSWHPVSPTVHHGVANQDADSARNSSNETATMLLRPEVNGSLEQRQQTRSELSDSDNGALPLEATELQHQQTPGCDENKQMQSEALEERNHPKSLPVSLLERENKTLKLQVTCKICRKAPIKDLFLPCGDLYACSDCSQQLTHCPACNKLILATVTTYFS</sequence>
<dbReference type="GO" id="GO:0005737">
    <property type="term" value="C:cytoplasm"/>
    <property type="evidence" value="ECO:0007669"/>
    <property type="project" value="TreeGrafter"/>
</dbReference>
<feature type="transmembrane region" description="Helical" evidence="7">
    <location>
        <begin position="51"/>
        <end position="71"/>
    </location>
</feature>
<keyword evidence="7" id="KW-0472">Membrane</keyword>
<keyword evidence="7" id="KW-1133">Transmembrane helix</keyword>
<evidence type="ECO:0000313" key="9">
    <source>
        <dbReference type="EMBL" id="CAL1534981.1"/>
    </source>
</evidence>
<keyword evidence="4" id="KW-0862">Zinc</keyword>
<dbReference type="SMART" id="SM00238">
    <property type="entry name" value="BIR"/>
    <property type="match status" value="1"/>
</dbReference>
<name>A0AAV2HS81_LYMST</name>
<evidence type="ECO:0000256" key="3">
    <source>
        <dbReference type="ARBA" id="ARBA00022771"/>
    </source>
</evidence>
<dbReference type="Pfam" id="PF13920">
    <property type="entry name" value="zf-C3HC4_3"/>
    <property type="match status" value="1"/>
</dbReference>
<dbReference type="CDD" id="cd00022">
    <property type="entry name" value="BIR"/>
    <property type="match status" value="1"/>
</dbReference>
<feature type="domain" description="RING-type" evidence="8">
    <location>
        <begin position="1209"/>
        <end position="1244"/>
    </location>
</feature>
<dbReference type="Gene3D" id="1.10.1170.10">
    <property type="entry name" value="Inhibitor Of Apoptosis Protein (2mihbC-IAP-1), Chain A"/>
    <property type="match status" value="1"/>
</dbReference>
<dbReference type="EMBL" id="CAXITT010000187">
    <property type="protein sequence ID" value="CAL1534981.1"/>
    <property type="molecule type" value="Genomic_DNA"/>
</dbReference>
<evidence type="ECO:0000259" key="8">
    <source>
        <dbReference type="PROSITE" id="PS50089"/>
    </source>
</evidence>
<feature type="region of interest" description="Disordered" evidence="6">
    <location>
        <begin position="1129"/>
        <end position="1188"/>
    </location>
</feature>
<evidence type="ECO:0000313" key="10">
    <source>
        <dbReference type="Proteomes" id="UP001497497"/>
    </source>
</evidence>
<gene>
    <name evidence="9" type="ORF">GSLYS_00008941001</name>
</gene>
<dbReference type="PROSITE" id="PS50143">
    <property type="entry name" value="BIR_REPEAT_2"/>
    <property type="match status" value="2"/>
</dbReference>
<accession>A0AAV2HS81</accession>
<dbReference type="InterPro" id="IPR050784">
    <property type="entry name" value="IAP"/>
</dbReference>
<reference evidence="9 10" key="1">
    <citation type="submission" date="2024-04" db="EMBL/GenBank/DDBJ databases">
        <authorList>
            <consortium name="Genoscope - CEA"/>
            <person name="William W."/>
        </authorList>
    </citation>
    <scope>NUCLEOTIDE SEQUENCE [LARGE SCALE GENOMIC DNA]</scope>
</reference>
<dbReference type="Pfam" id="PF00653">
    <property type="entry name" value="BIR"/>
    <property type="match status" value="1"/>
</dbReference>
<evidence type="ECO:0000256" key="4">
    <source>
        <dbReference type="ARBA" id="ARBA00022833"/>
    </source>
</evidence>
<feature type="region of interest" description="Disordered" evidence="6">
    <location>
        <begin position="470"/>
        <end position="503"/>
    </location>
</feature>
<evidence type="ECO:0000256" key="5">
    <source>
        <dbReference type="PROSITE-ProRule" id="PRU00175"/>
    </source>
</evidence>